<reference evidence="2 3" key="1">
    <citation type="submission" date="2020-08" db="EMBL/GenBank/DDBJ databases">
        <title>Genomic Encyclopedia of Type Strains, Phase IV (KMG-IV): sequencing the most valuable type-strain genomes for metagenomic binning, comparative biology and taxonomic classification.</title>
        <authorList>
            <person name="Goeker M."/>
        </authorList>
    </citation>
    <scope>NUCLEOTIDE SEQUENCE [LARGE SCALE GENOMIC DNA]</scope>
    <source>
        <strain evidence="2 3">DSM 100044</strain>
    </source>
</reference>
<evidence type="ECO:0000313" key="2">
    <source>
        <dbReference type="EMBL" id="MBB5713509.1"/>
    </source>
</evidence>
<name>A0A7W9ESV0_9SPHN</name>
<keyword evidence="1" id="KW-0812">Transmembrane</keyword>
<gene>
    <name evidence="2" type="ORF">FHS94_000328</name>
</gene>
<keyword evidence="3" id="KW-1185">Reference proteome</keyword>
<evidence type="ECO:0000313" key="3">
    <source>
        <dbReference type="Proteomes" id="UP000546200"/>
    </source>
</evidence>
<dbReference type="RefSeq" id="WP_184053873.1">
    <property type="nucleotide sequence ID" value="NZ_JACIJK010000001.1"/>
</dbReference>
<feature type="transmembrane region" description="Helical" evidence="1">
    <location>
        <begin position="6"/>
        <end position="23"/>
    </location>
</feature>
<keyword evidence="1" id="KW-1133">Transmembrane helix</keyword>
<keyword evidence="1" id="KW-0472">Membrane</keyword>
<sequence length="68" mass="7603">MDPLVIPFLVADAILLWMLRGAWRDGEVWMATRMGTRHENRAVWWMTVLRLGALLALSLVGTVAALVA</sequence>
<proteinExistence type="predicted"/>
<protein>
    <submittedName>
        <fullName evidence="2">Uncharacterized protein</fullName>
    </submittedName>
</protein>
<feature type="transmembrane region" description="Helical" evidence="1">
    <location>
        <begin position="43"/>
        <end position="67"/>
    </location>
</feature>
<organism evidence="2 3">
    <name type="scientific">Sphingomonas aerophila</name>
    <dbReference type="NCBI Taxonomy" id="1344948"/>
    <lineage>
        <taxon>Bacteria</taxon>
        <taxon>Pseudomonadati</taxon>
        <taxon>Pseudomonadota</taxon>
        <taxon>Alphaproteobacteria</taxon>
        <taxon>Sphingomonadales</taxon>
        <taxon>Sphingomonadaceae</taxon>
        <taxon>Sphingomonas</taxon>
    </lineage>
</organism>
<accession>A0A7W9ESV0</accession>
<comment type="caution">
    <text evidence="2">The sequence shown here is derived from an EMBL/GenBank/DDBJ whole genome shotgun (WGS) entry which is preliminary data.</text>
</comment>
<evidence type="ECO:0000256" key="1">
    <source>
        <dbReference type="SAM" id="Phobius"/>
    </source>
</evidence>
<dbReference type="Proteomes" id="UP000546200">
    <property type="component" value="Unassembled WGS sequence"/>
</dbReference>
<dbReference type="AlphaFoldDB" id="A0A7W9ESV0"/>
<dbReference type="EMBL" id="JACIJK010000001">
    <property type="protein sequence ID" value="MBB5713509.1"/>
    <property type="molecule type" value="Genomic_DNA"/>
</dbReference>